<dbReference type="KEGG" id="hds:HSR122_1136"/>
<evidence type="ECO:0000313" key="3">
    <source>
        <dbReference type="Proteomes" id="UP000662973"/>
    </source>
</evidence>
<sequence>MGPFSPDVFHPAGDDTPYSSEPSTGSIIVIIVATYRYDRPRAVDPARTYNGHYEWAT</sequence>
<dbReference type="Proteomes" id="UP000662973">
    <property type="component" value="Chromosome"/>
</dbReference>
<protein>
    <submittedName>
        <fullName evidence="2">Uncharacterized protein</fullName>
    </submittedName>
</protein>
<dbReference type="AlphaFoldDB" id="A0A897N759"/>
<dbReference type="EMBL" id="CP064788">
    <property type="protein sequence ID" value="QSG08537.1"/>
    <property type="molecule type" value="Genomic_DNA"/>
</dbReference>
<reference evidence="2 3" key="1">
    <citation type="submission" date="2020-11" db="EMBL/GenBank/DDBJ databases">
        <title>Carbohydrate-dependent, anaerobic sulfur respiration: A novel catabolism in halophilic archaea.</title>
        <authorList>
            <person name="Sorokin D.Y."/>
            <person name="Messina E."/>
            <person name="Smedile F."/>
            <person name="La Cono V."/>
            <person name="Hallsworth J.E."/>
            <person name="Yakimov M.M."/>
        </authorList>
    </citation>
    <scope>NUCLEOTIDE SEQUENCE [LARGE SCALE GENOMIC DNA]</scope>
    <source>
        <strain evidence="2 3">HSR12-2</strain>
    </source>
</reference>
<accession>A0A897N759</accession>
<evidence type="ECO:0000313" key="2">
    <source>
        <dbReference type="EMBL" id="QSG08537.1"/>
    </source>
</evidence>
<feature type="region of interest" description="Disordered" evidence="1">
    <location>
        <begin position="1"/>
        <end position="22"/>
    </location>
</feature>
<evidence type="ECO:0000256" key="1">
    <source>
        <dbReference type="SAM" id="MobiDB-lite"/>
    </source>
</evidence>
<gene>
    <name evidence="2" type="ORF">HSR122_1136</name>
</gene>
<name>A0A897N759_9EURY</name>
<organism evidence="2 3">
    <name type="scientific">Halapricum desulfuricans</name>
    <dbReference type="NCBI Taxonomy" id="2841257"/>
    <lineage>
        <taxon>Archaea</taxon>
        <taxon>Methanobacteriati</taxon>
        <taxon>Methanobacteriota</taxon>
        <taxon>Stenosarchaea group</taxon>
        <taxon>Halobacteria</taxon>
        <taxon>Halobacteriales</taxon>
        <taxon>Haloarculaceae</taxon>
        <taxon>Halapricum</taxon>
    </lineage>
</organism>
<proteinExistence type="predicted"/>
<keyword evidence="3" id="KW-1185">Reference proteome</keyword>